<feature type="transmembrane region" description="Helical" evidence="1">
    <location>
        <begin position="168"/>
        <end position="189"/>
    </location>
</feature>
<evidence type="ECO:0000256" key="2">
    <source>
        <dbReference type="SAM" id="SignalP"/>
    </source>
</evidence>
<gene>
    <name evidence="3" type="primary">PmUG01_13057200</name>
    <name evidence="3" type="ORF">PMUG01_13057200</name>
</gene>
<evidence type="ECO:0000256" key="1">
    <source>
        <dbReference type="SAM" id="Phobius"/>
    </source>
</evidence>
<dbReference type="RefSeq" id="XP_028863953.1">
    <property type="nucleotide sequence ID" value="XM_029007579.1"/>
</dbReference>
<dbReference type="KEGG" id="pmal:PMUG01_13057200"/>
<dbReference type="Pfam" id="PF12420">
    <property type="entry name" value="DUF3671"/>
    <property type="match status" value="1"/>
</dbReference>
<organism evidence="3 4">
    <name type="scientific">Plasmodium malariae</name>
    <dbReference type="NCBI Taxonomy" id="5858"/>
    <lineage>
        <taxon>Eukaryota</taxon>
        <taxon>Sar</taxon>
        <taxon>Alveolata</taxon>
        <taxon>Apicomplexa</taxon>
        <taxon>Aconoidasida</taxon>
        <taxon>Haemosporida</taxon>
        <taxon>Plasmodiidae</taxon>
        <taxon>Plasmodium</taxon>
        <taxon>Plasmodium (Plasmodium)</taxon>
    </lineage>
</organism>
<keyword evidence="1" id="KW-0472">Membrane</keyword>
<accession>A0A1D3TDL9</accession>
<evidence type="ECO:0000313" key="4">
    <source>
        <dbReference type="Proteomes" id="UP000219813"/>
    </source>
</evidence>
<keyword evidence="1" id="KW-0812">Transmembrane</keyword>
<keyword evidence="2" id="KW-0732">Signal</keyword>
<keyword evidence="1" id="KW-1133">Transmembrane helix</keyword>
<sequence>MEKKIKSTLFSKIIFFIVLTWICHHNDDVSTFNKLWYNNYTYDKKLYRETYRLLSICEKYNNSSIRSLKETMPNNGFNSENYIFNNEKGDIKKNKRSNVSSSKNVQGNKEAMKNKSCIFETKSYSRLEKNLFKELDYVNFLKNNRTISDELYKKILCKIYGLRLSLPLVFLLLLSILFILDYSCGYGLINGLFGIMNLRSKEWLKALHNRLFESPLKWMGVILESNNKATIVSFFFRTLIYYIPLIILGITLILMIFYYHKKVIKYQKIKYRKR</sequence>
<dbReference type="GeneID" id="39871291"/>
<dbReference type="Proteomes" id="UP000219813">
    <property type="component" value="Chromosome 13"/>
</dbReference>
<feature type="chain" id="PRO_5008921401" evidence="2">
    <location>
        <begin position="32"/>
        <end position="274"/>
    </location>
</feature>
<evidence type="ECO:0000313" key="3">
    <source>
        <dbReference type="EMBL" id="SCP02926.1"/>
    </source>
</evidence>
<reference evidence="3 4" key="1">
    <citation type="submission" date="2016-06" db="EMBL/GenBank/DDBJ databases">
        <authorList>
            <consortium name="Pathogen Informatics"/>
        </authorList>
    </citation>
    <scope>NUCLEOTIDE SEQUENCE [LARGE SCALE GENOMIC DNA]</scope>
</reference>
<feature type="signal peptide" evidence="2">
    <location>
        <begin position="1"/>
        <end position="31"/>
    </location>
</feature>
<name>A0A1D3TDL9_PLAMA</name>
<dbReference type="AlphaFoldDB" id="A0A1D3TDL9"/>
<dbReference type="VEuPathDB" id="PlasmoDB:PmUG01_13057200"/>
<proteinExistence type="predicted"/>
<feature type="transmembrane region" description="Helical" evidence="1">
    <location>
        <begin position="239"/>
        <end position="259"/>
    </location>
</feature>
<protein>
    <submittedName>
        <fullName evidence="3">Fam-l protein</fullName>
    </submittedName>
</protein>
<dbReference type="EMBL" id="LT594634">
    <property type="protein sequence ID" value="SCP02926.1"/>
    <property type="molecule type" value="Genomic_DNA"/>
</dbReference>
<keyword evidence="4" id="KW-1185">Reference proteome</keyword>
<dbReference type="InterPro" id="IPR022139">
    <property type="entry name" value="Fam-L/Fam-M-like_plasmodium"/>
</dbReference>